<dbReference type="SUPFAM" id="SSF53474">
    <property type="entry name" value="alpha/beta-Hydrolases"/>
    <property type="match status" value="1"/>
</dbReference>
<evidence type="ECO:0000313" key="2">
    <source>
        <dbReference type="Proteomes" id="UP001216907"/>
    </source>
</evidence>
<dbReference type="RefSeq" id="WP_277861273.1">
    <property type="nucleotide sequence ID" value="NZ_JARRAG010000002.1"/>
</dbReference>
<keyword evidence="2" id="KW-1185">Reference proteome</keyword>
<dbReference type="InterPro" id="IPR029058">
    <property type="entry name" value="AB_hydrolase_fold"/>
</dbReference>
<protein>
    <recommendedName>
        <fullName evidence="3">Bacterial Ig-like domain-containing protein</fullName>
    </recommendedName>
</protein>
<evidence type="ECO:0008006" key="3">
    <source>
        <dbReference type="Google" id="ProtNLM"/>
    </source>
</evidence>
<evidence type="ECO:0000313" key="1">
    <source>
        <dbReference type="EMBL" id="MDG3004922.1"/>
    </source>
</evidence>
<comment type="caution">
    <text evidence="1">The sequence shown here is derived from an EMBL/GenBank/DDBJ whole genome shotgun (WGS) entry which is preliminary data.</text>
</comment>
<gene>
    <name evidence="1" type="ORF">PZE19_14135</name>
</gene>
<dbReference type="InterPro" id="IPR013783">
    <property type="entry name" value="Ig-like_fold"/>
</dbReference>
<dbReference type="EMBL" id="JARRAG010000002">
    <property type="protein sequence ID" value="MDG3004922.1"/>
    <property type="molecule type" value="Genomic_DNA"/>
</dbReference>
<dbReference type="Proteomes" id="UP001216907">
    <property type="component" value="Unassembled WGS sequence"/>
</dbReference>
<organism evidence="1 2">
    <name type="scientific">Paludisphaera mucosa</name>
    <dbReference type="NCBI Taxonomy" id="3030827"/>
    <lineage>
        <taxon>Bacteria</taxon>
        <taxon>Pseudomonadati</taxon>
        <taxon>Planctomycetota</taxon>
        <taxon>Planctomycetia</taxon>
        <taxon>Isosphaerales</taxon>
        <taxon>Isosphaeraceae</taxon>
        <taxon>Paludisphaera</taxon>
    </lineage>
</organism>
<dbReference type="Gene3D" id="2.60.40.10">
    <property type="entry name" value="Immunoglobulins"/>
    <property type="match status" value="1"/>
</dbReference>
<sequence length="512" mass="55040">MFPLFRRQVEGGPRRRKAVRPGAPEALETRLALSVASPVVMDSATTVDSHSVAVRYDADPTARTGSPLSFGVYRSADAAFDASDQLLTVYDAPASAATPGAHDLTVPVPGGLPIDVAQPYVLVVANPNAPGATTDPARTASFRKFTIGVVAHGGIINTSWTYGTPWQLQIGRLMEDAGYDAVIPFNWIDESHQPGHAAPQGARLVNQIQKILDQLPDDAVVDLHLIGHSQGSLVDTTALMKLEDSMPTRLQGGWIKDTLLDPHAANNYVPGQMSTAKNPIGILARAIVTGYQAQAKDPTVYVPSIVDEAEVFYQHTDVRDVTKIETSGYNLWGQVPVPNRSASPIHYYNLTRTNATHSGATGVQFWYRNFIATTLAEQAPLVQELRLEGSLTNATPSTWAPTSASEQQTIENWGPDLVVQGDRPTFSGAAAPGASVRVYVGRTSDLTKIKVLDVTTADASGHWSIAADQDFADGRYRAIAMAYSPDHHTRPAFAIVSMAPMGRFWIGGDPRA</sequence>
<proteinExistence type="predicted"/>
<name>A0ABT6FBK9_9BACT</name>
<accession>A0ABT6FBK9</accession>
<dbReference type="Gene3D" id="3.40.50.1820">
    <property type="entry name" value="alpha/beta hydrolase"/>
    <property type="match status" value="1"/>
</dbReference>
<reference evidence="1 2" key="1">
    <citation type="submission" date="2023-03" db="EMBL/GenBank/DDBJ databases">
        <title>Paludisphaera mucosa sp. nov. a novel planctomycete from northern fen.</title>
        <authorList>
            <person name="Ivanova A."/>
        </authorList>
    </citation>
    <scope>NUCLEOTIDE SEQUENCE [LARGE SCALE GENOMIC DNA]</scope>
    <source>
        <strain evidence="1 2">Pla2</strain>
    </source>
</reference>